<sequence length="68" mass="7333">MFNVVGCLGVTIGQADSIDTAITLVQSQITVSDKKRTAMRNALQRLKVGQQYQIDYGGTGCTVQRVEG</sequence>
<organism evidence="1 2">
    <name type="scientific">Serratia phage BF</name>
    <dbReference type="NCBI Taxonomy" id="1962671"/>
    <lineage>
        <taxon>Viruses</taxon>
        <taxon>Duplodnaviria</taxon>
        <taxon>Heunggongvirae</taxon>
        <taxon>Uroviricota</taxon>
        <taxon>Caudoviricetes</taxon>
        <taxon>Eneladusvirus</taxon>
        <taxon>Eneladusvirus BF</taxon>
    </lineage>
</organism>
<evidence type="ECO:0000313" key="2">
    <source>
        <dbReference type="Proteomes" id="UP000221837"/>
    </source>
</evidence>
<dbReference type="OrthoDB" id="27444at10239"/>
<accession>A0A1S6UA60</accession>
<evidence type="ECO:0000313" key="1">
    <source>
        <dbReference type="EMBL" id="AQW88567.1"/>
    </source>
</evidence>
<keyword evidence="2" id="KW-1185">Reference proteome</keyword>
<dbReference type="EMBL" id="KY630187">
    <property type="protein sequence ID" value="AQW88567.1"/>
    <property type="molecule type" value="Genomic_DNA"/>
</dbReference>
<proteinExistence type="predicted"/>
<dbReference type="Proteomes" id="UP000221837">
    <property type="component" value="Genome"/>
</dbReference>
<name>A0A1S6UA60_9CAUD</name>
<protein>
    <submittedName>
        <fullName evidence="1">Uncharacterized protein</fullName>
    </submittedName>
</protein>
<reference evidence="1" key="1">
    <citation type="submission" date="2017-02" db="EMBL/GenBank/DDBJ databases">
        <title>Genome sequence of Serratia marcescens phage BF.</title>
        <authorList>
            <person name="Casey E."/>
            <person name="Fitzgerald B."/>
            <person name="Mahony J."/>
            <person name="Lugli G."/>
            <person name="Ventura M."/>
            <person name="van Sinderen D."/>
        </authorList>
    </citation>
    <scope>NUCLEOTIDE SEQUENCE [LARGE SCALE GENOMIC DNA]</scope>
</reference>
<gene>
    <name evidence="1" type="ORF">BF_0042</name>
</gene>